<feature type="transmembrane region" description="Helical" evidence="2">
    <location>
        <begin position="1863"/>
        <end position="1884"/>
    </location>
</feature>
<dbReference type="Gene3D" id="2.180.10.10">
    <property type="entry name" value="RHS repeat-associated core"/>
    <property type="match status" value="3"/>
</dbReference>
<dbReference type="Pfam" id="PF14200">
    <property type="entry name" value="RicinB_lectin_2"/>
    <property type="match status" value="2"/>
</dbReference>
<sequence length="2044" mass="228964">MKLDSQEGYSILTIIPDTEWLLQDQRAYPVVIDPYTETSKGEKNIVDTYIYSGKPTEATTPYHGSFLIGNNYAEGSCRAYIKFTNLPQLSPGDIIYKGQINIWQYQFSAVGEQSFNISTHETSEWGDSITWNTAPWYSGTSLDYVQLTPNPEHQARPVTLDITKLVRDWYNTGKNYGIMIKSESEGRKAVARFFTSNYPFNTPGNYQIEGDGSQVHPSGIFYYKNASGLEDYWSYHEQSAGQAGTGYTNDYTGNLVWTHDDTATISNRLPITVSHIYNYSESQNNTHYGFGWRINAMEKFESSGIKDFPYVYTDSDGTKHYFYQKDGKYIDEDGLGMEYVSINEANGNILHKITLKDKTVLKFYSNGLLARTIDTNNNTIVYNYEGDSITDITDGAGNRLNFYYGNGMLNRIVDEAGRVTEFNYENLNLTRITYPDGTESKFEYGDDRRLTKAISPDGYNISYDYTRDMRVNRVSEITEYGTTGAIGQRLRISYRNGNTTIFESCGMDGNFDTPGDNLVTTCQFDNMGRAISVYDQDGNANSYQYYSEDLKRNKLSSVGSTQATACNPILDPGFEEDRGNWKSHADQAILYHVNYVNDQGYFLNTSLKVSTEQTSAICGSAQNISLPAGNYVLSGYIKTENVSGTQDNSGAALVAVINGQPHYSTPVTGTTDAEIDGGWQKVRTKFTLSGETMVTVRCDLVHASGTAWFDSIQIDRGETDSKFNLIYNPSFEDGQYHWGSTITPNAEIKWNGNHSALMDSGIGVDKNVGTNIQVSGKEGDIYMLSGWVKADLIPKDSSTCQIAAAVIYNNHDPKWVSFDANKYVGDWQYISGVVSTDDNDPSTNLDYVAIHVYLFNSNNPNPIYFDGIQLIKDDSQSFVYDNEGNLVSAATAADKSGFSYDGNDNISKLVDPSGRSFEYAYDKDTQNLMYAKNSDGVEYKFHYDANGNPTNAKVFGGDMATAVHAGQTYRIRNKVSGKYLDLIGNQDVDNGNVAQYEYTGQHNQEWKLVDAGSGFFKIESAYGSHRVLDLEGGSTNEGANLVVYQNSNSRPTQKFKFKALSDGSYHIVANTDDFEKVLNLNSSGTTNGTNVTIWGSGVDGNNYHWYLEPVNEEFSAKPEVGKTYVIRSLVNGKYAEIKNSVTDNTAEFIQGPYSANPNQMFTVVQGTKDPNTFMLSPGHAKDKVLSLTDHGISLEDPNDPTGQQLSFEKCPNGSYKVTLASIPELAWRIEPFQIYEDGKEIIYFATRENTDVYYQWIFEEVSDVMLSSIQYNADSLVQSTTDNRGNVTSYTYNNNTNTTASVTSPNGLTVNYTYNHNTDQLLSTSSTINGNNVSVNYDYSYNNLTAIHHNGFTYSFIYDAFGNLEETKVGNQRLSRNTYLTNNGNLDTVQYGNGDTIKYHYDKYGYETQRDYNGTPAYRFQYDTSGNLVGYTDLTQNVSYQYQYDKINRSIGMDSTNGQKYYVHYDDKNRIDYDISKVNGQSVKTSYLYSDTQATKHPDQIQGIKINDTQILEYEYDTLARLSKRNLQLTTPFTTQYTYLQGNSIGTTTDLIESITNGDNKLSYTYDESGNITTISENGELKATYHYDKLSQLIREDNLYVNKTITYSYDNGGNLLSVTEYPYTIGDLGTATATVTYSYEDTNWKDKLTNYNGQAITYDEIGNPLQYRDGMNFTWEKGRRLSTINDNISYQYNSDGIRTQKIVDGKVTNYYLNGNTILTQVSGNDRLDFYYDHSGSVFGFNYNGTSYYYMFNAQLDVIGILDSNGNTVVNYSYDSWGNPISITGSMADTIGQLNPFRYRSYYYDIESGLYYLQSRYYDPVVKRFVNADDTQVFSEEQDNLLQYNLFSYCLNNPVNMYDTDGEAAANIIGGIIGGVAGAALGVLLAKQLGLTGWKKWALISAATVGGAVLGAFLGPYIAKLGGKVAAKLGIKTAAKTVTASSWQHAEQILRKAYRGVSRGINTPFGRRVVDSLSGKFAREAKYGYQSLSKFIKQEIAKDAYLISRGYRVEWHFYWSQVSNSGGPSGPLRKALQDAGIKIIEHFKR</sequence>
<keyword evidence="1" id="KW-0677">Repeat</keyword>
<name>A0ABR7IQU8_9CLOT</name>
<protein>
    <submittedName>
        <fullName evidence="4">RICIN domain-containing protein</fullName>
    </submittedName>
</protein>
<dbReference type="Pfam" id="PF05593">
    <property type="entry name" value="RHS_repeat"/>
    <property type="match status" value="1"/>
</dbReference>
<dbReference type="Gene3D" id="2.60.120.260">
    <property type="entry name" value="Galactose-binding domain-like"/>
    <property type="match status" value="2"/>
</dbReference>
<feature type="transmembrane region" description="Helical" evidence="2">
    <location>
        <begin position="1896"/>
        <end position="1918"/>
    </location>
</feature>
<reference evidence="4 5" key="1">
    <citation type="submission" date="2020-08" db="EMBL/GenBank/DDBJ databases">
        <title>Genome public.</title>
        <authorList>
            <person name="Liu C."/>
            <person name="Sun Q."/>
        </authorList>
    </citation>
    <scope>NUCLEOTIDE SEQUENCE [LARGE SCALE GENOMIC DNA]</scope>
    <source>
        <strain evidence="4 5">NSJ-27</strain>
    </source>
</reference>
<dbReference type="NCBIfam" id="TIGR03696">
    <property type="entry name" value="Rhs_assc_core"/>
    <property type="match status" value="1"/>
</dbReference>
<evidence type="ECO:0000256" key="1">
    <source>
        <dbReference type="ARBA" id="ARBA00022737"/>
    </source>
</evidence>
<gene>
    <name evidence="4" type="ORF">H8Z77_05650</name>
</gene>
<keyword evidence="2" id="KW-0472">Membrane</keyword>
<dbReference type="InterPro" id="IPR008979">
    <property type="entry name" value="Galactose-bd-like_sf"/>
</dbReference>
<dbReference type="RefSeq" id="WP_186996434.1">
    <property type="nucleotide sequence ID" value="NZ_JACOQK010000001.1"/>
</dbReference>
<dbReference type="EMBL" id="JACOQK010000001">
    <property type="protein sequence ID" value="MBC5787507.1"/>
    <property type="molecule type" value="Genomic_DNA"/>
</dbReference>
<dbReference type="SUPFAM" id="SSF49785">
    <property type="entry name" value="Galactose-binding domain-like"/>
    <property type="match status" value="1"/>
</dbReference>
<keyword evidence="2" id="KW-1133">Transmembrane helix</keyword>
<dbReference type="SUPFAM" id="SSF50370">
    <property type="entry name" value="Ricin B-like lectins"/>
    <property type="match status" value="2"/>
</dbReference>
<dbReference type="InterPro" id="IPR056823">
    <property type="entry name" value="TEN-like_YD-shell"/>
</dbReference>
<dbReference type="PANTHER" id="PTHR32305">
    <property type="match status" value="1"/>
</dbReference>
<keyword evidence="2" id="KW-0812">Transmembrane</keyword>
<dbReference type="InterPro" id="IPR050708">
    <property type="entry name" value="T6SS_VgrG/RHS"/>
</dbReference>
<comment type="caution">
    <text evidence="4">The sequence shown here is derived from an EMBL/GenBank/DDBJ whole genome shotgun (WGS) entry which is preliminary data.</text>
</comment>
<dbReference type="InterPro" id="IPR035992">
    <property type="entry name" value="Ricin_B-like_lectins"/>
</dbReference>
<dbReference type="InterPro" id="IPR031325">
    <property type="entry name" value="RHS_repeat"/>
</dbReference>
<evidence type="ECO:0000259" key="3">
    <source>
        <dbReference type="SMART" id="SM00458"/>
    </source>
</evidence>
<evidence type="ECO:0000313" key="5">
    <source>
        <dbReference type="Proteomes" id="UP000649151"/>
    </source>
</evidence>
<dbReference type="InterPro" id="IPR000772">
    <property type="entry name" value="Ricin_B_lectin"/>
</dbReference>
<evidence type="ECO:0000313" key="4">
    <source>
        <dbReference type="EMBL" id="MBC5787507.1"/>
    </source>
</evidence>
<organism evidence="4 5">
    <name type="scientific">Clostridium facile</name>
    <dbReference type="NCBI Taxonomy" id="2763035"/>
    <lineage>
        <taxon>Bacteria</taxon>
        <taxon>Bacillati</taxon>
        <taxon>Bacillota</taxon>
        <taxon>Clostridia</taxon>
        <taxon>Eubacteriales</taxon>
        <taxon>Clostridiaceae</taxon>
        <taxon>Clostridium</taxon>
    </lineage>
</organism>
<dbReference type="PANTHER" id="PTHR32305:SF17">
    <property type="entry name" value="TRNA NUCLEASE WAPA"/>
    <property type="match status" value="1"/>
</dbReference>
<evidence type="ECO:0000256" key="2">
    <source>
        <dbReference type="SAM" id="Phobius"/>
    </source>
</evidence>
<dbReference type="CDD" id="cd00161">
    <property type="entry name" value="beta-trefoil_Ricin-like"/>
    <property type="match status" value="2"/>
</dbReference>
<dbReference type="Proteomes" id="UP000649151">
    <property type="component" value="Unassembled WGS sequence"/>
</dbReference>
<keyword evidence="5" id="KW-1185">Reference proteome</keyword>
<proteinExistence type="predicted"/>
<dbReference type="PROSITE" id="PS50231">
    <property type="entry name" value="RICIN_B_LECTIN"/>
    <property type="match status" value="1"/>
</dbReference>
<dbReference type="SMART" id="SM00458">
    <property type="entry name" value="RICIN"/>
    <property type="match status" value="1"/>
</dbReference>
<dbReference type="Pfam" id="PF25023">
    <property type="entry name" value="TEN_YD-shell"/>
    <property type="match status" value="1"/>
</dbReference>
<dbReference type="InterPro" id="IPR022385">
    <property type="entry name" value="Rhs_assc_core"/>
</dbReference>
<feature type="domain" description="Ricin B lectin" evidence="3">
    <location>
        <begin position="1013"/>
        <end position="1164"/>
    </location>
</feature>
<dbReference type="Gene3D" id="2.80.10.50">
    <property type="match status" value="4"/>
</dbReference>
<accession>A0ABR7IQU8</accession>